<keyword evidence="5" id="KW-1185">Reference proteome</keyword>
<dbReference type="EMBL" id="BHVZ01000014">
    <property type="protein sequence ID" value="GCB30574.1"/>
    <property type="molecule type" value="Genomic_DNA"/>
</dbReference>
<dbReference type="InterPro" id="IPR004474">
    <property type="entry name" value="LytR_CpsA_psr"/>
</dbReference>
<evidence type="ECO:0000259" key="2">
    <source>
        <dbReference type="Pfam" id="PF03816"/>
    </source>
</evidence>
<dbReference type="NCBIfam" id="TIGR00350">
    <property type="entry name" value="lytR_cpsA_psr"/>
    <property type="match status" value="1"/>
</dbReference>
<reference evidence="4 5" key="1">
    <citation type="submission" date="2018-10" db="EMBL/GenBank/DDBJ databases">
        <title>Draft Genome Sequence of Anaerotignum sp. KCTC 15736.</title>
        <authorList>
            <person name="Choi S.H."/>
            <person name="Kim J.S."/>
            <person name="Kang S.W."/>
            <person name="Lee J.S."/>
            <person name="Park S.H."/>
        </authorList>
    </citation>
    <scope>NUCLEOTIDE SEQUENCE [LARGE SCALE GENOMIC DNA]</scope>
    <source>
        <strain evidence="4 5">KCTC 15736</strain>
    </source>
</reference>
<proteinExistence type="inferred from homology"/>
<evidence type="ECO:0000313" key="4">
    <source>
        <dbReference type="EMBL" id="GCB30574.1"/>
    </source>
</evidence>
<dbReference type="InterPro" id="IPR050922">
    <property type="entry name" value="LytR/CpsA/Psr_CW_biosynth"/>
</dbReference>
<evidence type="ECO:0000259" key="3">
    <source>
        <dbReference type="Pfam" id="PF13399"/>
    </source>
</evidence>
<dbReference type="AlphaFoldDB" id="A0A401LGD5"/>
<dbReference type="Gene3D" id="3.40.630.190">
    <property type="entry name" value="LCP protein"/>
    <property type="match status" value="1"/>
</dbReference>
<accession>A0A401LGD5</accession>
<gene>
    <name evidence="4" type="ORF">KGMB03357_22350</name>
</gene>
<name>A0A401LGD5_9FIRM</name>
<dbReference type="Proteomes" id="UP000287361">
    <property type="component" value="Unassembled WGS sequence"/>
</dbReference>
<dbReference type="PANTHER" id="PTHR33392">
    <property type="entry name" value="POLYISOPRENYL-TEICHOIC ACID--PEPTIDOGLYCAN TEICHOIC ACID TRANSFERASE TAGU"/>
    <property type="match status" value="1"/>
</dbReference>
<organism evidence="4 5">
    <name type="scientific">Anaerotignum faecicola</name>
    <dbReference type="NCBI Taxonomy" id="2358141"/>
    <lineage>
        <taxon>Bacteria</taxon>
        <taxon>Bacillati</taxon>
        <taxon>Bacillota</taxon>
        <taxon>Clostridia</taxon>
        <taxon>Lachnospirales</taxon>
        <taxon>Anaerotignaceae</taxon>
        <taxon>Anaerotignum</taxon>
    </lineage>
</organism>
<dbReference type="InterPro" id="IPR027381">
    <property type="entry name" value="LytR/CpsA/Psr_C"/>
</dbReference>
<dbReference type="Pfam" id="PF03816">
    <property type="entry name" value="LytR_cpsA_psr"/>
    <property type="match status" value="1"/>
</dbReference>
<feature type="domain" description="Cell envelope-related transcriptional attenuator" evidence="2">
    <location>
        <begin position="66"/>
        <end position="228"/>
    </location>
</feature>
<comment type="similarity">
    <text evidence="1">Belongs to the LytR/CpsA/Psr (LCP) family.</text>
</comment>
<dbReference type="Pfam" id="PF13399">
    <property type="entry name" value="LytR_C"/>
    <property type="match status" value="1"/>
</dbReference>
<dbReference type="PANTHER" id="PTHR33392:SF6">
    <property type="entry name" value="POLYISOPRENYL-TEICHOIC ACID--PEPTIDOGLYCAN TEICHOIC ACID TRANSFERASE TAGU"/>
    <property type="match status" value="1"/>
</dbReference>
<evidence type="ECO:0000313" key="5">
    <source>
        <dbReference type="Proteomes" id="UP000287361"/>
    </source>
</evidence>
<comment type="caution">
    <text evidence="4">The sequence shown here is derived from an EMBL/GenBank/DDBJ whole genome shotgun (WGS) entry which is preliminary data.</text>
</comment>
<protein>
    <submittedName>
        <fullName evidence="4">Transcriptional regulator</fullName>
    </submittedName>
</protein>
<dbReference type="Gene3D" id="3.30.70.2390">
    <property type="match status" value="1"/>
</dbReference>
<evidence type="ECO:0000256" key="1">
    <source>
        <dbReference type="ARBA" id="ARBA00006068"/>
    </source>
</evidence>
<feature type="domain" description="LytR/CpsA/Psr regulator C-terminal" evidence="3">
    <location>
        <begin position="323"/>
        <end position="406"/>
    </location>
</feature>
<sequence length="409" mass="44690">MLSIVMVFVVLAGGACFAYHKVTGEWPFGGDTIAKDADETSMLDALLGRNMKLNVAVFGVDADGTRTDVAFVVHYDSSQESLSLLSIPRDTRVDVCTDVEQLLGKRYGVMKFNAVHAIGGKEYGPQAAVLQLEDMLGIKIDHYVKVDFNALVEIVDAVGGVEVDVPRDMKWDMSDTGDIKIDLKKGLQTLDGNKALQLVRFRKGYANGDVGRIQVQQMFLKALATKVLSTESIVKNLGDYIKVMYKYVDTDVSLSDALKYANYITKIDMSKMTMETLPGVGQYISGVSYFIHDPAETTEVVDRLFYNVAPAGNTDSDSSNSKDLTIEVSNGGTVAGLAARFTELLKNEGYTVTEPTNYTGEKLSYTRILVKNEGVGQDLVSYFKDARVEVLPNAVGSADIRIVLGTNEQ</sequence>